<dbReference type="EMBL" id="CP121106">
    <property type="protein sequence ID" value="WFL78742.1"/>
    <property type="molecule type" value="Genomic_DNA"/>
</dbReference>
<dbReference type="EC" id="5.1.3.13" evidence="3 5"/>
<comment type="subunit">
    <text evidence="5">Homodimer.</text>
</comment>
<comment type="function">
    <text evidence="2 5">Catalyzes the epimerization of the C3' and C5'positions of dTDP-6-deoxy-D-xylo-4-hexulose, forming dTDP-6-deoxy-L-lyxo-4-hexulose.</text>
</comment>
<dbReference type="SUPFAM" id="SSF51182">
    <property type="entry name" value="RmlC-like cupins"/>
    <property type="match status" value="1"/>
</dbReference>
<dbReference type="InterPro" id="IPR014710">
    <property type="entry name" value="RmlC-like_jellyroll"/>
</dbReference>
<comment type="pathway">
    <text evidence="5">Carbohydrate biosynthesis; dTDP-L-rhamnose biosynthesis.</text>
</comment>
<evidence type="ECO:0000256" key="5">
    <source>
        <dbReference type="RuleBase" id="RU364069"/>
    </source>
</evidence>
<dbReference type="Proteomes" id="UP001215827">
    <property type="component" value="Chromosome"/>
</dbReference>
<name>A0ABY8FVI4_9SPHN</name>
<evidence type="ECO:0000256" key="3">
    <source>
        <dbReference type="ARBA" id="ARBA00012098"/>
    </source>
</evidence>
<evidence type="ECO:0000256" key="1">
    <source>
        <dbReference type="ARBA" id="ARBA00001298"/>
    </source>
</evidence>
<evidence type="ECO:0000313" key="7">
    <source>
        <dbReference type="Proteomes" id="UP001215827"/>
    </source>
</evidence>
<dbReference type="NCBIfam" id="TIGR01221">
    <property type="entry name" value="rmlC"/>
    <property type="match status" value="1"/>
</dbReference>
<dbReference type="Gene3D" id="2.60.120.10">
    <property type="entry name" value="Jelly Rolls"/>
    <property type="match status" value="1"/>
</dbReference>
<comment type="catalytic activity">
    <reaction evidence="1 5">
        <text>dTDP-4-dehydro-6-deoxy-alpha-D-glucose = dTDP-4-dehydro-beta-L-rhamnose</text>
        <dbReference type="Rhea" id="RHEA:16969"/>
        <dbReference type="ChEBI" id="CHEBI:57649"/>
        <dbReference type="ChEBI" id="CHEBI:62830"/>
        <dbReference type="EC" id="5.1.3.13"/>
    </reaction>
</comment>
<dbReference type="Pfam" id="PF00908">
    <property type="entry name" value="dTDP_sugar_isom"/>
    <property type="match status" value="1"/>
</dbReference>
<dbReference type="PANTHER" id="PTHR21047:SF2">
    <property type="entry name" value="THYMIDINE DIPHOSPHO-4-KETO-RHAMNOSE 3,5-EPIMERASE"/>
    <property type="match status" value="1"/>
</dbReference>
<dbReference type="CDD" id="cd00438">
    <property type="entry name" value="cupin_RmlC"/>
    <property type="match status" value="1"/>
</dbReference>
<dbReference type="GO" id="GO:0008830">
    <property type="term" value="F:dTDP-4-dehydrorhamnose 3,5-epimerase activity"/>
    <property type="evidence" value="ECO:0007669"/>
    <property type="project" value="UniProtKB-EC"/>
</dbReference>
<gene>
    <name evidence="6" type="primary">rfbC</name>
    <name evidence="6" type="ORF">P7228_06670</name>
</gene>
<sequence length="191" mass="21508">MTSIRRLAIPELMEIVPSKFDDERGFFSEVFNHAELACEGIEIAWVQDNHAYSALPGTVRGLHFQIPPFAQNKLVRVTRGAILDVAVDLRRGSRTYGTSVTLELSAEAWNQLLVPIGFAHGYMTLEPDTEVLYKVSAHWSAEHERTLRWNDPDLAIPWPDPGVEVTLSEKDSDALFLREIDSPFRSDEMAG</sequence>
<evidence type="ECO:0000256" key="2">
    <source>
        <dbReference type="ARBA" id="ARBA00001997"/>
    </source>
</evidence>
<keyword evidence="7" id="KW-1185">Reference proteome</keyword>
<reference evidence="6 7" key="1">
    <citation type="submission" date="2023-03" db="EMBL/GenBank/DDBJ databases">
        <title>Altererythrobacter sp. CAU 1644 isolated from sand.</title>
        <authorList>
            <person name="Kim W."/>
        </authorList>
    </citation>
    <scope>NUCLEOTIDE SEQUENCE [LARGE SCALE GENOMIC DNA]</scope>
    <source>
        <strain evidence="6 7">CAU 1644</strain>
    </source>
</reference>
<organism evidence="6 7">
    <name type="scientific">Altererythrobacter arenosus</name>
    <dbReference type="NCBI Taxonomy" id="3032592"/>
    <lineage>
        <taxon>Bacteria</taxon>
        <taxon>Pseudomonadati</taxon>
        <taxon>Pseudomonadota</taxon>
        <taxon>Alphaproteobacteria</taxon>
        <taxon>Sphingomonadales</taxon>
        <taxon>Erythrobacteraceae</taxon>
        <taxon>Altererythrobacter</taxon>
    </lineage>
</organism>
<evidence type="ECO:0000256" key="4">
    <source>
        <dbReference type="ARBA" id="ARBA00019595"/>
    </source>
</evidence>
<dbReference type="RefSeq" id="WP_278017432.1">
    <property type="nucleotide sequence ID" value="NZ_CP121106.1"/>
</dbReference>
<evidence type="ECO:0000313" key="6">
    <source>
        <dbReference type="EMBL" id="WFL78742.1"/>
    </source>
</evidence>
<dbReference type="InterPro" id="IPR000888">
    <property type="entry name" value="RmlC-like"/>
</dbReference>
<proteinExistence type="inferred from homology"/>
<dbReference type="PANTHER" id="PTHR21047">
    <property type="entry name" value="DTDP-6-DEOXY-D-GLUCOSE-3,5 EPIMERASE"/>
    <property type="match status" value="1"/>
</dbReference>
<keyword evidence="5 6" id="KW-0413">Isomerase</keyword>
<comment type="similarity">
    <text evidence="5">Belongs to the dTDP-4-dehydrorhamnose 3,5-epimerase family.</text>
</comment>
<accession>A0ABY8FVI4</accession>
<protein>
    <recommendedName>
        <fullName evidence="4 5">dTDP-4-dehydrorhamnose 3,5-epimerase</fullName>
        <ecNumber evidence="3 5">5.1.3.13</ecNumber>
    </recommendedName>
    <alternativeName>
        <fullName evidence="5">Thymidine diphospho-4-keto-rhamnose 3,5-epimerase</fullName>
    </alternativeName>
</protein>
<dbReference type="InterPro" id="IPR011051">
    <property type="entry name" value="RmlC_Cupin_sf"/>
</dbReference>